<dbReference type="PRINTS" id="PR00080">
    <property type="entry name" value="SDRFAMILY"/>
</dbReference>
<evidence type="ECO:0000259" key="9">
    <source>
        <dbReference type="SMART" id="SM00822"/>
    </source>
</evidence>
<dbReference type="PROSITE" id="PS00061">
    <property type="entry name" value="ADH_SHORT"/>
    <property type="match status" value="1"/>
</dbReference>
<dbReference type="Proteomes" id="UP000007013">
    <property type="component" value="Chromosome"/>
</dbReference>
<evidence type="ECO:0000256" key="3">
    <source>
        <dbReference type="ARBA" id="ARBA00023027"/>
    </source>
</evidence>
<name>B1ZP51_OPITP</name>
<dbReference type="GO" id="GO:0051287">
    <property type="term" value="F:NAD binding"/>
    <property type="evidence" value="ECO:0007669"/>
    <property type="project" value="InterPro"/>
</dbReference>
<dbReference type="KEGG" id="ote:Oter_4264"/>
<dbReference type="PANTHER" id="PTHR42760:SF5">
    <property type="entry name" value="2-DEHYDRO-3-DEOXY-D-GLUCONATE 5-DEHYDROGENASE"/>
    <property type="match status" value="1"/>
</dbReference>
<dbReference type="GO" id="GO:0047001">
    <property type="term" value="F:2-dehydro-3-deoxy-D-gluconate 5-dehydrogenase activity"/>
    <property type="evidence" value="ECO:0007669"/>
    <property type="project" value="UniProtKB-EC"/>
</dbReference>
<dbReference type="InterPro" id="IPR020904">
    <property type="entry name" value="Sc_DH/Rdtase_CS"/>
</dbReference>
<keyword evidence="2" id="KW-0560">Oxidoreductase</keyword>
<dbReference type="NCBIfam" id="TIGR01832">
    <property type="entry name" value="kduD"/>
    <property type="match status" value="1"/>
</dbReference>
<organism evidence="10 11">
    <name type="scientific">Opitutus terrae (strain DSM 11246 / JCM 15787 / PB90-1)</name>
    <dbReference type="NCBI Taxonomy" id="452637"/>
    <lineage>
        <taxon>Bacteria</taxon>
        <taxon>Pseudomonadati</taxon>
        <taxon>Verrucomicrobiota</taxon>
        <taxon>Opitutia</taxon>
        <taxon>Opitutales</taxon>
        <taxon>Opitutaceae</taxon>
        <taxon>Opitutus</taxon>
    </lineage>
</organism>
<evidence type="ECO:0000256" key="6">
    <source>
        <dbReference type="ARBA" id="ARBA00071389"/>
    </source>
</evidence>
<dbReference type="GO" id="GO:0008678">
    <property type="term" value="F:2-deoxy-D-gluconate 3-dehydrogenase activity"/>
    <property type="evidence" value="ECO:0007669"/>
    <property type="project" value="InterPro"/>
</dbReference>
<keyword evidence="3" id="KW-0520">NAD</keyword>
<evidence type="ECO:0000256" key="7">
    <source>
        <dbReference type="ARBA" id="ARBA00075624"/>
    </source>
</evidence>
<evidence type="ECO:0000256" key="4">
    <source>
        <dbReference type="ARBA" id="ARBA00051099"/>
    </source>
</evidence>
<dbReference type="InterPro" id="IPR002347">
    <property type="entry name" value="SDR_fam"/>
</dbReference>
<evidence type="ECO:0000313" key="10">
    <source>
        <dbReference type="EMBL" id="ACB77537.1"/>
    </source>
</evidence>
<proteinExistence type="inferred from homology"/>
<dbReference type="eggNOG" id="COG1028">
    <property type="taxonomic scope" value="Bacteria"/>
</dbReference>
<dbReference type="OrthoDB" id="9803333at2"/>
<dbReference type="InterPro" id="IPR057326">
    <property type="entry name" value="KR_dom"/>
</dbReference>
<dbReference type="Gene3D" id="3.40.50.720">
    <property type="entry name" value="NAD(P)-binding Rossmann-like Domain"/>
    <property type="match status" value="1"/>
</dbReference>
<dbReference type="STRING" id="452637.Oter_4264"/>
<dbReference type="InterPro" id="IPR011286">
    <property type="entry name" value="2-deoxy-D-gluc_3_DH"/>
</dbReference>
<dbReference type="InterPro" id="IPR036291">
    <property type="entry name" value="NAD(P)-bd_dom_sf"/>
</dbReference>
<dbReference type="HOGENOM" id="CLU_010194_1_1_0"/>
<evidence type="ECO:0000256" key="8">
    <source>
        <dbReference type="ARBA" id="ARBA00079135"/>
    </source>
</evidence>
<dbReference type="PANTHER" id="PTHR42760">
    <property type="entry name" value="SHORT-CHAIN DEHYDROGENASES/REDUCTASES FAMILY MEMBER"/>
    <property type="match status" value="1"/>
</dbReference>
<dbReference type="FunFam" id="3.40.50.720:FF:000081">
    <property type="entry name" value="2-deoxy-D-gluconate 3-dehydrogenase"/>
    <property type="match status" value="1"/>
</dbReference>
<gene>
    <name evidence="10" type="ordered locus">Oter_4264</name>
</gene>
<comment type="catalytic activity">
    <reaction evidence="4">
        <text>2-dehydro-3-deoxy-D-gluconate + NAD(+) = 3-deoxy-D-glycero-2,5-hexodiulosonate + NADH + H(+)</text>
        <dbReference type="Rhea" id="RHEA:24232"/>
        <dbReference type="ChEBI" id="CHEBI:15378"/>
        <dbReference type="ChEBI" id="CHEBI:29071"/>
        <dbReference type="ChEBI" id="CHEBI:57540"/>
        <dbReference type="ChEBI" id="CHEBI:57945"/>
        <dbReference type="ChEBI" id="CHEBI:57990"/>
        <dbReference type="EC" id="1.1.1.127"/>
    </reaction>
</comment>
<protein>
    <recommendedName>
        <fullName evidence="6">2-dehydro-3-deoxy-D-gluconate 5-dehydrogenase</fullName>
        <ecNumber evidence="5">1.1.1.127</ecNumber>
    </recommendedName>
    <alternativeName>
        <fullName evidence="7">2-keto-3-deoxygluconate 5-dehydrogenase</fullName>
    </alternativeName>
    <alternativeName>
        <fullName evidence="8">2-keto-3-deoxygluconate oxidoreductase</fullName>
    </alternativeName>
</protein>
<comment type="similarity">
    <text evidence="1">Belongs to the short-chain dehydrogenases/reductases (SDR) family.</text>
</comment>
<evidence type="ECO:0000313" key="11">
    <source>
        <dbReference type="Proteomes" id="UP000007013"/>
    </source>
</evidence>
<evidence type="ECO:0000256" key="1">
    <source>
        <dbReference type="ARBA" id="ARBA00006484"/>
    </source>
</evidence>
<dbReference type="RefSeq" id="WP_012377065.1">
    <property type="nucleotide sequence ID" value="NC_010571.1"/>
</dbReference>
<dbReference type="PRINTS" id="PR00081">
    <property type="entry name" value="GDHRDH"/>
</dbReference>
<dbReference type="Pfam" id="PF13561">
    <property type="entry name" value="adh_short_C2"/>
    <property type="match status" value="1"/>
</dbReference>
<evidence type="ECO:0000256" key="2">
    <source>
        <dbReference type="ARBA" id="ARBA00023002"/>
    </source>
</evidence>
<dbReference type="EC" id="1.1.1.127" evidence="5"/>
<dbReference type="AlphaFoldDB" id="B1ZP51"/>
<sequence length="255" mass="26962">MSSILEKFSLNGKVAVVTGAARGLGQGMALALAEAGADIVAVDILPADDTKKQVEALGRKAITLAANLGDRAAIPQVIANARKQFAHLDVLVNCAGIIRREDFTKFSEKDWDDVMGINIDAVFFLSQAFVRDAIERNAPAKIINIASMLSFQGGIRVPSYTASKSAVQGLTRLMANELAAKGINVNAIAPGYMATDNTAPLRADEKRSAAILERIPAARWGTPDDLKGTAVFLASSASDYVNGYTIAVDGGWLAR</sequence>
<evidence type="ECO:0000256" key="5">
    <source>
        <dbReference type="ARBA" id="ARBA00066584"/>
    </source>
</evidence>
<accession>B1ZP51</accession>
<feature type="domain" description="Ketoreductase" evidence="9">
    <location>
        <begin position="13"/>
        <end position="214"/>
    </location>
</feature>
<keyword evidence="11" id="KW-1185">Reference proteome</keyword>
<dbReference type="EMBL" id="CP001032">
    <property type="protein sequence ID" value="ACB77537.1"/>
    <property type="molecule type" value="Genomic_DNA"/>
</dbReference>
<dbReference type="SMART" id="SM00822">
    <property type="entry name" value="PKS_KR"/>
    <property type="match status" value="1"/>
</dbReference>
<dbReference type="SUPFAM" id="SSF51735">
    <property type="entry name" value="NAD(P)-binding Rossmann-fold domains"/>
    <property type="match status" value="1"/>
</dbReference>
<reference evidence="10 11" key="1">
    <citation type="journal article" date="2011" name="J. Bacteriol.">
        <title>Genome sequence of the verrucomicrobium Opitutus terrae PB90-1, an abundant inhabitant of rice paddy soil ecosystems.</title>
        <authorList>
            <person name="van Passel M.W."/>
            <person name="Kant R."/>
            <person name="Palva A."/>
            <person name="Copeland A."/>
            <person name="Lucas S."/>
            <person name="Lapidus A."/>
            <person name="Glavina del Rio T."/>
            <person name="Pitluck S."/>
            <person name="Goltsman E."/>
            <person name="Clum A."/>
            <person name="Sun H."/>
            <person name="Schmutz J."/>
            <person name="Larimer F.W."/>
            <person name="Land M.L."/>
            <person name="Hauser L."/>
            <person name="Kyrpides N."/>
            <person name="Mikhailova N."/>
            <person name="Richardson P.P."/>
            <person name="Janssen P.H."/>
            <person name="de Vos W.M."/>
            <person name="Smidt H."/>
        </authorList>
    </citation>
    <scope>NUCLEOTIDE SEQUENCE [LARGE SCALE GENOMIC DNA]</scope>
    <source>
        <strain evidence="11">DSM 11246 / JCM 15787 / PB90-1</strain>
    </source>
</reference>